<evidence type="ECO:0000259" key="2">
    <source>
        <dbReference type="Pfam" id="PF12229"/>
    </source>
</evidence>
<dbReference type="Pfam" id="PF12229">
    <property type="entry name" value="PG_binding_4"/>
    <property type="match status" value="1"/>
</dbReference>
<sequence>MKFWLMGVSAVALLGGALAMGVAAESGDKLAPGLSVAGVDVGGLTRTQALALLDERAAAAPQVTITADGKTWTLGADQLGWSADARASVTAAERATAARNLGEKLQGMIGQAQPQDFPVTATVDAAAAKAALSTLTASLNTQPKNATVAFDNKTLKYVVATSDAPGRRYDAAAAATAYAATPKSTTIQIPVKEWKAQHTAADLQGYVTQGNALLRPFGVTLDGTAHKGVLTPLQVANLYWVRPEGVVPDEPAMKRAFALLTNYIDQPVQNARFTSADGKLVKVKEKAGRVAQQSAYQAFRDAVLDPAKSSMVFASKKVVPALTVAGLPDASKLTLIHTGVSTYYHSSLERRTNVANAAAKINGAVVPVGGGFSFLDSLGSITEGNGFVGGLIISGGRTVDGLGGGVCQVSTTVFRALYGAGLPVLERNQHSYRVGYYEPQVGFEAAVYDPGVDLKLKNDTGGPLLITTVNDDASSRLEVQVWGVKQTRTVAVSPAVILNRTAHPPAKYVTNAALRPGTTKQVDWAQDGYNLYITRTIRDAGVVKTDKTSTVYKPWQAVYEVGPS</sequence>
<dbReference type="Proteomes" id="UP001276150">
    <property type="component" value="Unassembled WGS sequence"/>
</dbReference>
<dbReference type="InterPro" id="IPR052913">
    <property type="entry name" value="Glycopeptide_resist_protein"/>
</dbReference>
<evidence type="ECO:0000313" key="3">
    <source>
        <dbReference type="EMBL" id="MDV6375802.1"/>
    </source>
</evidence>
<dbReference type="InterPro" id="IPR007391">
    <property type="entry name" value="Vancomycin_resist_VanW"/>
</dbReference>
<keyword evidence="1" id="KW-0732">Signal</keyword>
<dbReference type="Pfam" id="PF04294">
    <property type="entry name" value="VanW"/>
    <property type="match status" value="1"/>
</dbReference>
<comment type="caution">
    <text evidence="3">The sequence shown here is derived from an EMBL/GenBank/DDBJ whole genome shotgun (WGS) entry which is preliminary data.</text>
</comment>
<gene>
    <name evidence="3" type="ORF">ORD21_14485</name>
</gene>
<dbReference type="PANTHER" id="PTHR35788:SF1">
    <property type="entry name" value="EXPORTED PROTEIN"/>
    <property type="match status" value="1"/>
</dbReference>
<feature type="chain" id="PRO_5046749389" evidence="1">
    <location>
        <begin position="20"/>
        <end position="564"/>
    </location>
</feature>
<reference evidence="3 4" key="1">
    <citation type="submission" date="2022-11" db="EMBL/GenBank/DDBJ databases">
        <title>Deinococcus ZS9-10, Low Temperature and Draught-tolerating, UV-resistant Bacteria from Continental Antarctica.</title>
        <authorList>
            <person name="Cheng L."/>
        </authorList>
    </citation>
    <scope>NUCLEOTIDE SEQUENCE [LARGE SCALE GENOMIC DNA]</scope>
    <source>
        <strain evidence="3 4">ZS9-10</strain>
    </source>
</reference>
<dbReference type="EMBL" id="JAPMIV010000036">
    <property type="protein sequence ID" value="MDV6375802.1"/>
    <property type="molecule type" value="Genomic_DNA"/>
</dbReference>
<accession>A0ABU4DV22</accession>
<evidence type="ECO:0000313" key="4">
    <source>
        <dbReference type="Proteomes" id="UP001276150"/>
    </source>
</evidence>
<feature type="signal peptide" evidence="1">
    <location>
        <begin position="1"/>
        <end position="19"/>
    </location>
</feature>
<name>A0ABU4DV22_9DEIO</name>
<keyword evidence="4" id="KW-1185">Reference proteome</keyword>
<feature type="domain" description="YoaR-like putative peptidoglycan binding" evidence="2">
    <location>
        <begin position="72"/>
        <end position="158"/>
    </location>
</feature>
<dbReference type="PANTHER" id="PTHR35788">
    <property type="entry name" value="EXPORTED PROTEIN-RELATED"/>
    <property type="match status" value="1"/>
</dbReference>
<protein>
    <submittedName>
        <fullName evidence="3">VanW family protein</fullName>
    </submittedName>
</protein>
<proteinExistence type="predicted"/>
<dbReference type="InterPro" id="IPR022029">
    <property type="entry name" value="YoaR-like_PG-bd"/>
</dbReference>
<evidence type="ECO:0000256" key="1">
    <source>
        <dbReference type="SAM" id="SignalP"/>
    </source>
</evidence>
<dbReference type="RefSeq" id="WP_317641152.1">
    <property type="nucleotide sequence ID" value="NZ_JAPMIV010000036.1"/>
</dbReference>
<organism evidence="3 4">
    <name type="scientific">Deinococcus arenicola</name>
    <dbReference type="NCBI Taxonomy" id="2994950"/>
    <lineage>
        <taxon>Bacteria</taxon>
        <taxon>Thermotogati</taxon>
        <taxon>Deinococcota</taxon>
        <taxon>Deinococci</taxon>
        <taxon>Deinococcales</taxon>
        <taxon>Deinococcaceae</taxon>
        <taxon>Deinococcus</taxon>
    </lineage>
</organism>